<evidence type="ECO:0000259" key="2">
    <source>
        <dbReference type="Pfam" id="PF12612"/>
    </source>
</evidence>
<evidence type="ECO:0000313" key="4">
    <source>
        <dbReference type="EMBL" id="SPO20926.1"/>
    </source>
</evidence>
<dbReference type="InterPro" id="IPR016024">
    <property type="entry name" value="ARM-type_fold"/>
</dbReference>
<feature type="domain" description="Tubulin-folding cofactor D ARM repeats" evidence="3">
    <location>
        <begin position="319"/>
        <end position="562"/>
    </location>
</feature>
<dbReference type="GO" id="GO:0048487">
    <property type="term" value="F:beta-tubulin binding"/>
    <property type="evidence" value="ECO:0007669"/>
    <property type="project" value="InterPro"/>
</dbReference>
<feature type="domain" description="Tubulin-folding cofactor D C-terminal" evidence="2">
    <location>
        <begin position="912"/>
        <end position="1116"/>
    </location>
</feature>
<dbReference type="InterPro" id="IPR033162">
    <property type="entry name" value="TBCD"/>
</dbReference>
<dbReference type="SUPFAM" id="SSF48371">
    <property type="entry name" value="ARM repeat"/>
    <property type="match status" value="2"/>
</dbReference>
<dbReference type="InterPro" id="IPR022577">
    <property type="entry name" value="TBCD_C"/>
</dbReference>
<dbReference type="InterPro" id="IPR058033">
    <property type="entry name" value="ARM_TBCD_2nd"/>
</dbReference>
<reference evidence="4 5" key="1">
    <citation type="submission" date="2018-03" db="EMBL/GenBank/DDBJ databases">
        <authorList>
            <person name="Guldener U."/>
        </authorList>
    </citation>
    <scope>NUCLEOTIDE SEQUENCE [LARGE SCALE GENOMIC DNA]</scope>
    <source>
        <strain evidence="4 5">NBRC100155</strain>
    </source>
</reference>
<evidence type="ECO:0000313" key="5">
    <source>
        <dbReference type="Proteomes" id="UP000324022"/>
    </source>
</evidence>
<dbReference type="OrthoDB" id="1735853at2759"/>
<keyword evidence="1" id="KW-0143">Chaperone</keyword>
<sequence length="1235" mass="135704">MPSAEAAIDDPSVVIEEKELVRFERADEYLSLLFRLVPPSAGSSAAAATISVTPIITPDEALSTLISILDEYQDQSNLLDPYLERIVSPPVEALQRHVRSLVLSDYVNTSDNLSSDSVTRLSKLVYAYTKVRGYKTIVHYFPHEVADLPATLSFLEQLQRSLENDEEEESSKSCWELRYVCLLWLSLICMIPFDLAKFDRPGQETHETTSSRIAAVAEHFITSPGKERDAAAVVLGRLFQRTDVQLKDHFTAFLTTSRTALESTADLSPFHATGILQALCEILKNSEPVFVVTHLASIQSIIEAYDSPEMGALASNGLVVKYQTKLTSRLALKLLRPRAARRRANKIHVLGASPAHNIHATQSTAEEDEDDESDIPDEIEQFISYLIEALQHKDTVVRYSAAKGLARLCDRLPTSFLNQVVEAIISLFHINIPDLFSGEMDLSSVSEHTWQGACMALAELSRRGMLFAEMLSEALPWILKALLFDVRRGAHSVGANVRDAACYVVWALARSNDIESIRPHAMELAQRLVAVATLDRDVSIRRAASAAFQESVGRLSLFSHGIDVIRMTDFYSVSVRRSAFLECAVNVSRFAEYQGYLVDHLLDVVTIHWDPAMRKLGAQSIALIAMNDPIVLMPDISSRLSARIGTSDTAVLHGTLLSLAEVCRLSRSLSGDHAVVGEEVRLKAFGLLSSVRPSAFRSLGAASILQAACQLIGAGFSDSTTSSKDETQTWEKVLNIALARQEEAVHVAAAEAVAHLSHVVDLSAKIRSTLDNWSTLTLPQQQSNALLLGNIDFNSHPQLFEPVIDHLIALTRPPTKLTPNPFYSANIEVRRNAMDSLTRSHPHILHLHPGTSHLLLPKIVQSLLVGLGDYTTDQRGDVGSWVRLSCITGLREILILLSRQEELVLEKSLFQTVIGALWKQAAERIDHVRHMAGCSVVAVYHAYSSLNEGMTKPMGYDVVKSAFGSGCLRPFGETQHNDEKEGADGDLSQTFKNPSKAYPRLCQLLTIPPYRMSILEGLLLSMGSKSDLGERIIGPSLSTLTTADDGSGYTLPNLLGSIFDLAKRHFGENRIFIPSIVAVSLLLENGSQYQQDAEDVLVRLVKMAMANVDKIKSVPRLLASATLCANLVLAISSGTAKEGKVKLLEMLSRGVGTFLKHPFPAVRTRMAEQLYAVLSSGVSFEDEEDEDGGQGEKLELWEEVEMALLDTKWGAAVADADLNEETVQSIVSALPRLLQ</sequence>
<dbReference type="Gene3D" id="1.25.10.10">
    <property type="entry name" value="Leucine-rich Repeat Variant"/>
    <property type="match status" value="1"/>
</dbReference>
<keyword evidence="5" id="KW-1185">Reference proteome</keyword>
<evidence type="ECO:0000256" key="1">
    <source>
        <dbReference type="ARBA" id="ARBA00023186"/>
    </source>
</evidence>
<dbReference type="EMBL" id="OOIN01000002">
    <property type="protein sequence ID" value="SPO20926.1"/>
    <property type="molecule type" value="Genomic_DNA"/>
</dbReference>
<dbReference type="Pfam" id="PF23579">
    <property type="entry name" value="ARM_TBCD"/>
    <property type="match status" value="1"/>
</dbReference>
<dbReference type="AlphaFoldDB" id="A0A5C3DUU4"/>
<proteinExistence type="predicted"/>
<dbReference type="Pfam" id="PF12612">
    <property type="entry name" value="TFCD_C"/>
    <property type="match status" value="1"/>
</dbReference>
<dbReference type="Proteomes" id="UP000324022">
    <property type="component" value="Unassembled WGS sequence"/>
</dbReference>
<dbReference type="PANTHER" id="PTHR12658">
    <property type="entry name" value="BETA-TUBULIN COFACTOR D"/>
    <property type="match status" value="1"/>
</dbReference>
<dbReference type="Pfam" id="PF25767">
    <property type="entry name" value="ARM_TBCD_2nd"/>
    <property type="match status" value="1"/>
</dbReference>
<dbReference type="GO" id="GO:0007021">
    <property type="term" value="P:tubulin complex assembly"/>
    <property type="evidence" value="ECO:0007669"/>
    <property type="project" value="InterPro"/>
</dbReference>
<organism evidence="4 5">
    <name type="scientific">Ustilago trichophora</name>
    <dbReference type="NCBI Taxonomy" id="86804"/>
    <lineage>
        <taxon>Eukaryota</taxon>
        <taxon>Fungi</taxon>
        <taxon>Dikarya</taxon>
        <taxon>Basidiomycota</taxon>
        <taxon>Ustilaginomycotina</taxon>
        <taxon>Ustilaginomycetes</taxon>
        <taxon>Ustilaginales</taxon>
        <taxon>Ustilaginaceae</taxon>
        <taxon>Ustilago</taxon>
    </lineage>
</organism>
<evidence type="ECO:0000259" key="3">
    <source>
        <dbReference type="Pfam" id="PF25767"/>
    </source>
</evidence>
<dbReference type="InterPro" id="IPR011989">
    <property type="entry name" value="ARM-like"/>
</dbReference>
<protein>
    <submittedName>
        <fullName evidence="4">Related to Tubulin-folding cofactor D</fullName>
    </submittedName>
</protein>
<accession>A0A5C3DUU4</accession>
<name>A0A5C3DUU4_9BASI</name>
<dbReference type="PANTHER" id="PTHR12658:SF0">
    <property type="entry name" value="TUBULIN-SPECIFIC CHAPERONE D"/>
    <property type="match status" value="1"/>
</dbReference>
<gene>
    <name evidence="4" type="ORF">UTRI_00403</name>
</gene>
<dbReference type="GO" id="GO:0005096">
    <property type="term" value="F:GTPase activator activity"/>
    <property type="evidence" value="ECO:0007669"/>
    <property type="project" value="InterPro"/>
</dbReference>
<dbReference type="GO" id="GO:0000226">
    <property type="term" value="P:microtubule cytoskeleton organization"/>
    <property type="evidence" value="ECO:0007669"/>
    <property type="project" value="TreeGrafter"/>
</dbReference>
<dbReference type="GO" id="GO:0007023">
    <property type="term" value="P:post-chaperonin tubulin folding pathway"/>
    <property type="evidence" value="ECO:0007669"/>
    <property type="project" value="InterPro"/>
</dbReference>